<dbReference type="InterPro" id="IPR009003">
    <property type="entry name" value="Peptidase_S1_PA"/>
</dbReference>
<evidence type="ECO:0000313" key="8">
    <source>
        <dbReference type="Proteomes" id="UP000275024"/>
    </source>
</evidence>
<protein>
    <submittedName>
        <fullName evidence="5">Serine protease</fullName>
    </submittedName>
</protein>
<keyword evidence="5" id="KW-0378">Hydrolase</keyword>
<name>A0A3A9W866_9ACTN</name>
<dbReference type="GO" id="GO:0006508">
    <property type="term" value="P:proteolysis"/>
    <property type="evidence" value="ECO:0007669"/>
    <property type="project" value="UniProtKB-KW"/>
</dbReference>
<dbReference type="SUPFAM" id="SSF50494">
    <property type="entry name" value="Trypsin-like serine proteases"/>
    <property type="match status" value="1"/>
</dbReference>
<dbReference type="AlphaFoldDB" id="A0A3A9W866"/>
<dbReference type="PANTHER" id="PTHR24276:SF98">
    <property type="entry name" value="FI18310P1-RELATED"/>
    <property type="match status" value="1"/>
</dbReference>
<feature type="chain" id="PRO_5017442237" evidence="3">
    <location>
        <begin position="43"/>
        <end position="290"/>
    </location>
</feature>
<evidence type="ECO:0000313" key="6">
    <source>
        <dbReference type="EMBL" id="RKN17393.1"/>
    </source>
</evidence>
<dbReference type="Gene3D" id="2.40.10.10">
    <property type="entry name" value="Trypsin-like serine proteases"/>
    <property type="match status" value="1"/>
</dbReference>
<gene>
    <name evidence="6" type="ORF">D7318_24300</name>
    <name evidence="5" type="ORF">D7319_24935</name>
</gene>
<reference evidence="7 8" key="1">
    <citation type="submission" date="2018-09" db="EMBL/GenBank/DDBJ databases">
        <title>Streptomyces sp. nov. DS1-2, an endophytic actinomycete isolated from roots of Dendrobium scabrilingue.</title>
        <authorList>
            <person name="Kuncharoen N."/>
            <person name="Kudo T."/>
            <person name="Ohkuma M."/>
            <person name="Yuki M."/>
            <person name="Tanasupawat S."/>
        </authorList>
    </citation>
    <scope>NUCLEOTIDE SEQUENCE [LARGE SCALE GENOMIC DNA]</scope>
    <source>
        <strain evidence="5 8">AZ1-7</strain>
        <strain evidence="6 7">DS1-2</strain>
    </source>
</reference>
<dbReference type="GO" id="GO:0004252">
    <property type="term" value="F:serine-type endopeptidase activity"/>
    <property type="evidence" value="ECO:0007669"/>
    <property type="project" value="InterPro"/>
</dbReference>
<evidence type="ECO:0000256" key="2">
    <source>
        <dbReference type="ARBA" id="ARBA00023157"/>
    </source>
</evidence>
<dbReference type="CDD" id="cd00190">
    <property type="entry name" value="Tryp_SPc"/>
    <property type="match status" value="1"/>
</dbReference>
<keyword evidence="3" id="KW-0732">Signal</keyword>
<comment type="caution">
    <text evidence="5">The sequence shown here is derived from an EMBL/GenBank/DDBJ whole genome shotgun (WGS) entry which is preliminary data.</text>
</comment>
<evidence type="ECO:0000313" key="7">
    <source>
        <dbReference type="Proteomes" id="UP000268652"/>
    </source>
</evidence>
<proteinExistence type="inferred from homology"/>
<comment type="similarity">
    <text evidence="1">Belongs to the peptidase S1 family.</text>
</comment>
<sequence>MRKRTLRSKRSLGPRRRILSAGTLALALAASLLAGVQGTAHAEGSGETGETVAPLIVGGDEARGSYPFIVTIDMLRDNGEMRHRCGGSLIAPQWVLSSAHCFSDRATGEVRDADLFDVRVGSLDRMSGGEEALVEEIVIHPLWFSGDPLQVADMALVKLDRPVDQAPVALADELPGVGTKLRLLGWGYTQTGGPEIPTRLRQLDTEVAPELSCVVGDAWDIAEGDLCVSPEPERGLCNGDSGSPGLHWNGGRWEVVGTVSRGVGDGCAVGSDVLAGVPFVQDWIQDTIAD</sequence>
<evidence type="ECO:0000256" key="3">
    <source>
        <dbReference type="SAM" id="SignalP"/>
    </source>
</evidence>
<dbReference type="InterPro" id="IPR043504">
    <property type="entry name" value="Peptidase_S1_PA_chymotrypsin"/>
</dbReference>
<feature type="domain" description="Peptidase S1" evidence="4">
    <location>
        <begin position="56"/>
        <end position="289"/>
    </location>
</feature>
<dbReference type="SMART" id="SM00020">
    <property type="entry name" value="Tryp_SPc"/>
    <property type="match status" value="1"/>
</dbReference>
<evidence type="ECO:0000313" key="5">
    <source>
        <dbReference type="EMBL" id="RKN05524.1"/>
    </source>
</evidence>
<dbReference type="InterPro" id="IPR001254">
    <property type="entry name" value="Trypsin_dom"/>
</dbReference>
<evidence type="ECO:0000256" key="1">
    <source>
        <dbReference type="ARBA" id="ARBA00007664"/>
    </source>
</evidence>
<dbReference type="PRINTS" id="PR00722">
    <property type="entry name" value="CHYMOTRYPSIN"/>
</dbReference>
<dbReference type="EMBL" id="RBDY01000024">
    <property type="protein sequence ID" value="RKN17393.1"/>
    <property type="molecule type" value="Genomic_DNA"/>
</dbReference>
<dbReference type="InterPro" id="IPR001314">
    <property type="entry name" value="Peptidase_S1A"/>
</dbReference>
<feature type="signal peptide" evidence="3">
    <location>
        <begin position="1"/>
        <end position="42"/>
    </location>
</feature>
<evidence type="ECO:0000259" key="4">
    <source>
        <dbReference type="PROSITE" id="PS50240"/>
    </source>
</evidence>
<keyword evidence="5" id="KW-0645">Protease</keyword>
<dbReference type="PANTHER" id="PTHR24276">
    <property type="entry name" value="POLYSERASE-RELATED"/>
    <property type="match status" value="1"/>
</dbReference>
<dbReference type="Proteomes" id="UP000268652">
    <property type="component" value="Unassembled WGS sequence"/>
</dbReference>
<keyword evidence="7" id="KW-1185">Reference proteome</keyword>
<dbReference type="Proteomes" id="UP000275024">
    <property type="component" value="Unassembled WGS sequence"/>
</dbReference>
<accession>A0A3A9W866</accession>
<dbReference type="EMBL" id="RBDX01000026">
    <property type="protein sequence ID" value="RKN05524.1"/>
    <property type="molecule type" value="Genomic_DNA"/>
</dbReference>
<dbReference type="OrthoDB" id="3657335at2"/>
<keyword evidence="2" id="KW-1015">Disulfide bond</keyword>
<dbReference type="PROSITE" id="PS50240">
    <property type="entry name" value="TRYPSIN_DOM"/>
    <property type="match status" value="1"/>
</dbReference>
<organism evidence="5 8">
    <name type="scientific">Streptomyces radicis</name>
    <dbReference type="NCBI Taxonomy" id="1750517"/>
    <lineage>
        <taxon>Bacteria</taxon>
        <taxon>Bacillati</taxon>
        <taxon>Actinomycetota</taxon>
        <taxon>Actinomycetes</taxon>
        <taxon>Kitasatosporales</taxon>
        <taxon>Streptomycetaceae</taxon>
        <taxon>Streptomyces</taxon>
    </lineage>
</organism>
<dbReference type="Pfam" id="PF00089">
    <property type="entry name" value="Trypsin"/>
    <property type="match status" value="1"/>
</dbReference>
<dbReference type="InterPro" id="IPR050430">
    <property type="entry name" value="Peptidase_S1"/>
</dbReference>